<accession>A0AA88D6T0</accession>
<dbReference type="Proteomes" id="UP001187192">
    <property type="component" value="Unassembled WGS sequence"/>
</dbReference>
<evidence type="ECO:0000313" key="2">
    <source>
        <dbReference type="Proteomes" id="UP001187192"/>
    </source>
</evidence>
<comment type="caution">
    <text evidence="1">The sequence shown here is derived from an EMBL/GenBank/DDBJ whole genome shotgun (WGS) entry which is preliminary data.</text>
</comment>
<sequence length="48" mass="5340">MTPSTMTTSSKPGFFYDHVNGAIRWASAANLSKSIAKLDSNWRRALPR</sequence>
<dbReference type="EMBL" id="BTGU01000019">
    <property type="protein sequence ID" value="GMN45011.1"/>
    <property type="molecule type" value="Genomic_DNA"/>
</dbReference>
<reference evidence="1" key="1">
    <citation type="submission" date="2023-07" db="EMBL/GenBank/DDBJ databases">
        <title>draft genome sequence of fig (Ficus carica).</title>
        <authorList>
            <person name="Takahashi T."/>
            <person name="Nishimura K."/>
        </authorList>
    </citation>
    <scope>NUCLEOTIDE SEQUENCE</scope>
</reference>
<organism evidence="1 2">
    <name type="scientific">Ficus carica</name>
    <name type="common">Common fig</name>
    <dbReference type="NCBI Taxonomy" id="3494"/>
    <lineage>
        <taxon>Eukaryota</taxon>
        <taxon>Viridiplantae</taxon>
        <taxon>Streptophyta</taxon>
        <taxon>Embryophyta</taxon>
        <taxon>Tracheophyta</taxon>
        <taxon>Spermatophyta</taxon>
        <taxon>Magnoliopsida</taxon>
        <taxon>eudicotyledons</taxon>
        <taxon>Gunneridae</taxon>
        <taxon>Pentapetalae</taxon>
        <taxon>rosids</taxon>
        <taxon>fabids</taxon>
        <taxon>Rosales</taxon>
        <taxon>Moraceae</taxon>
        <taxon>Ficeae</taxon>
        <taxon>Ficus</taxon>
    </lineage>
</organism>
<gene>
    <name evidence="1" type="ORF">TIFTF001_014207</name>
</gene>
<evidence type="ECO:0000313" key="1">
    <source>
        <dbReference type="EMBL" id="GMN45011.1"/>
    </source>
</evidence>
<proteinExistence type="predicted"/>
<dbReference type="AlphaFoldDB" id="A0AA88D6T0"/>
<protein>
    <submittedName>
        <fullName evidence="1">Uncharacterized protein</fullName>
    </submittedName>
</protein>
<name>A0AA88D6T0_FICCA</name>
<keyword evidence="2" id="KW-1185">Reference proteome</keyword>